<dbReference type="GO" id="GO:0003700">
    <property type="term" value="F:DNA-binding transcription factor activity"/>
    <property type="evidence" value="ECO:0007669"/>
    <property type="project" value="InterPro"/>
</dbReference>
<dbReference type="PRINTS" id="PR00778">
    <property type="entry name" value="HTHARSR"/>
</dbReference>
<dbReference type="SMART" id="SM00418">
    <property type="entry name" value="HTH_ARSR"/>
    <property type="match status" value="1"/>
</dbReference>
<dbReference type="AlphaFoldDB" id="A0A059FNW4"/>
<keyword evidence="3" id="KW-1185">Reference proteome</keyword>
<protein>
    <submittedName>
        <fullName evidence="2">Transcriptional regulator</fullName>
    </submittedName>
</protein>
<dbReference type="InterPro" id="IPR036388">
    <property type="entry name" value="WH-like_DNA-bd_sf"/>
</dbReference>
<dbReference type="CDD" id="cd00090">
    <property type="entry name" value="HTH_ARSR"/>
    <property type="match status" value="1"/>
</dbReference>
<dbReference type="InterPro" id="IPR001845">
    <property type="entry name" value="HTH_ArsR_DNA-bd_dom"/>
</dbReference>
<dbReference type="Gene3D" id="1.10.10.10">
    <property type="entry name" value="Winged helix-like DNA-binding domain superfamily/Winged helix DNA-binding domain"/>
    <property type="match status" value="1"/>
</dbReference>
<dbReference type="STRING" id="1280950.HJO_10029"/>
<dbReference type="NCBIfam" id="NF033788">
    <property type="entry name" value="HTH_metalloreg"/>
    <property type="match status" value="1"/>
</dbReference>
<dbReference type="Proteomes" id="UP000025171">
    <property type="component" value="Unassembled WGS sequence"/>
</dbReference>
<evidence type="ECO:0000313" key="2">
    <source>
        <dbReference type="EMBL" id="KCZ92365.1"/>
    </source>
</evidence>
<dbReference type="PANTHER" id="PTHR38600:SF2">
    <property type="entry name" value="SLL0088 PROTEIN"/>
    <property type="match status" value="1"/>
</dbReference>
<dbReference type="eggNOG" id="COG0640">
    <property type="taxonomic scope" value="Bacteria"/>
</dbReference>
<name>A0A059FNW4_9PROT</name>
<dbReference type="InterPro" id="IPR011991">
    <property type="entry name" value="ArsR-like_HTH"/>
</dbReference>
<sequence>MANNQLALDRVFHALADPTRRTIVMRLSAEPSAVGDLFQPMPMALPTLLKHIRVLEDCGLVTTRKVGRERICEMRPEALRETDAWLSQQRSVWEARLDRMEAHVLGLQEKENKNDKRKKRK</sequence>
<dbReference type="OrthoDB" id="9790747at2"/>
<feature type="domain" description="HTH arsR-type" evidence="1">
    <location>
        <begin position="1"/>
        <end position="94"/>
    </location>
</feature>
<dbReference type="PATRIC" id="fig|1280950.3.peg.2005"/>
<evidence type="ECO:0000259" key="1">
    <source>
        <dbReference type="PROSITE" id="PS50987"/>
    </source>
</evidence>
<dbReference type="InterPro" id="IPR036390">
    <property type="entry name" value="WH_DNA-bd_sf"/>
</dbReference>
<dbReference type="PANTHER" id="PTHR38600">
    <property type="entry name" value="TRANSCRIPTIONAL REGULATORY PROTEIN"/>
    <property type="match status" value="1"/>
</dbReference>
<proteinExistence type="predicted"/>
<comment type="caution">
    <text evidence="2">The sequence shown here is derived from an EMBL/GenBank/DDBJ whole genome shotgun (WGS) entry which is preliminary data.</text>
</comment>
<dbReference type="EMBL" id="ARYK01000004">
    <property type="protein sequence ID" value="KCZ92365.1"/>
    <property type="molecule type" value="Genomic_DNA"/>
</dbReference>
<dbReference type="PROSITE" id="PS50987">
    <property type="entry name" value="HTH_ARSR_2"/>
    <property type="match status" value="1"/>
</dbReference>
<accession>A0A059FNW4</accession>
<reference evidence="2 3" key="1">
    <citation type="journal article" date="2014" name="Antonie Van Leeuwenhoek">
        <title>Hyphomonas beringensis sp. nov. and Hyphomonas chukchiensis sp. nov., isolated from surface seawater of the Bering Sea and Chukchi Sea.</title>
        <authorList>
            <person name="Li C."/>
            <person name="Lai Q."/>
            <person name="Li G."/>
            <person name="Dong C."/>
            <person name="Wang J."/>
            <person name="Liao Y."/>
            <person name="Shao Z."/>
        </authorList>
    </citation>
    <scope>NUCLEOTIDE SEQUENCE [LARGE SCALE GENOMIC DNA]</scope>
    <source>
        <strain evidence="2 3">MHS-2</strain>
    </source>
</reference>
<dbReference type="Pfam" id="PF12840">
    <property type="entry name" value="HTH_20"/>
    <property type="match status" value="1"/>
</dbReference>
<dbReference type="RefSeq" id="WP_035616588.1">
    <property type="nucleotide sequence ID" value="NZ_ARYK01000004.1"/>
</dbReference>
<evidence type="ECO:0000313" key="3">
    <source>
        <dbReference type="Proteomes" id="UP000025171"/>
    </source>
</evidence>
<gene>
    <name evidence="2" type="ORF">HJO_10029</name>
</gene>
<dbReference type="SUPFAM" id="SSF46785">
    <property type="entry name" value="Winged helix' DNA-binding domain"/>
    <property type="match status" value="1"/>
</dbReference>
<organism evidence="2 3">
    <name type="scientific">Hyphomonas johnsonii MHS-2</name>
    <dbReference type="NCBI Taxonomy" id="1280950"/>
    <lineage>
        <taxon>Bacteria</taxon>
        <taxon>Pseudomonadati</taxon>
        <taxon>Pseudomonadota</taxon>
        <taxon>Alphaproteobacteria</taxon>
        <taxon>Hyphomonadales</taxon>
        <taxon>Hyphomonadaceae</taxon>
        <taxon>Hyphomonas</taxon>
    </lineage>
</organism>